<organism evidence="2 3">
    <name type="scientific">Daphnia magna</name>
    <dbReference type="NCBI Taxonomy" id="35525"/>
    <lineage>
        <taxon>Eukaryota</taxon>
        <taxon>Metazoa</taxon>
        <taxon>Ecdysozoa</taxon>
        <taxon>Arthropoda</taxon>
        <taxon>Crustacea</taxon>
        <taxon>Branchiopoda</taxon>
        <taxon>Diplostraca</taxon>
        <taxon>Cladocera</taxon>
        <taxon>Anomopoda</taxon>
        <taxon>Daphniidae</taxon>
        <taxon>Daphnia</taxon>
    </lineage>
</organism>
<dbReference type="GO" id="GO:0005886">
    <property type="term" value="C:plasma membrane"/>
    <property type="evidence" value="ECO:0007669"/>
    <property type="project" value="TreeGrafter"/>
</dbReference>
<dbReference type="EMBL" id="LRGB01002452">
    <property type="protein sequence ID" value="KZS07457.1"/>
    <property type="molecule type" value="Genomic_DNA"/>
</dbReference>
<keyword evidence="3" id="KW-1185">Reference proteome</keyword>
<feature type="region of interest" description="Disordered" evidence="1">
    <location>
        <begin position="869"/>
        <end position="899"/>
    </location>
</feature>
<feature type="compositionally biased region" description="Basic and acidic residues" evidence="1">
    <location>
        <begin position="501"/>
        <end position="514"/>
    </location>
</feature>
<gene>
    <name evidence="2" type="ORF">APZ42_028811</name>
</gene>
<feature type="compositionally biased region" description="Polar residues" evidence="1">
    <location>
        <begin position="667"/>
        <end position="692"/>
    </location>
</feature>
<dbReference type="PANTHER" id="PTHR28597:SF1">
    <property type="entry name" value="VOLTAGE-DEPENDENT CALCIUM CHANNEL BETA SUBUNIT-ASSOCIATED REGULATORY PROTEIN"/>
    <property type="match status" value="1"/>
</dbReference>
<dbReference type="InterPro" id="IPR037658">
    <property type="entry name" value="CBARP"/>
</dbReference>
<dbReference type="Proteomes" id="UP000076858">
    <property type="component" value="Unassembled WGS sequence"/>
</dbReference>
<feature type="compositionally biased region" description="Low complexity" evidence="1">
    <location>
        <begin position="478"/>
        <end position="492"/>
    </location>
</feature>
<accession>A0A164Q5S2</accession>
<proteinExistence type="predicted"/>
<sequence length="982" mass="108021">MMFYYCPSLEAVKELLDMAIHHVCPCTSDDVFDNAWRQWIQLTFKSHQSKGTQIESLSSGNPSARSAGEQTEQFANSRTSSCSSVTADTVVRVLPTRGWGTEVSVALTSGGISKVQHRLTSGNNNNKSSTASNATGAVLTTTLSPVSSSPAPIASSTAGHQHLTNIGSSASISPSPIIKDDLSDSYVIQVSIIQTFGITTNASPRHFLARSIKAIYSCIIIDKVEPIRVMATSPSSIMGGADSWASDESPTTHRGLLTVNEELDGWSRRIHQQSVEESVTAGTNDSLSVSPVVSKSTESHRRSLRHAATHDDGSANSSAVSKRRLDWRNSHRNYRSAPTAAASRDSYALNYDTRRALRNYHQRSIEAASAYPATPANRRVLHKRGGSMREPLTDSLDASRSSSTAAVVELTSAGSCSASTGVAQQQHPRCQMMASPATKRWRCHTVDCPCSNNVTASAVNKDLILVDGSLTAHRHSFPSSGDLLASPSSSSSNRRRNYQQHRSEDQHRRTKESLYDGYLNRSESLDWAGFQTRNKAMTSTKRDEPTSVITDIDGTGSQLQSSSAGQVPRITIRYNDPGSLESVNEDNLFFCLEAGSKNEFRQRLEKTIDAQYRQVWELRANLEEHNGFYEPSSPEPEAIANTVTSDVESFDSNSESLASEEEEIRTRNTYALNPPNQDVSATCETKLQSPTTMLHPPMSSGSWKRQSYRSVSMNSRLPRQTGPISPLQKSPQQHPQSSFDSIDTIETSSTEPSRMDQVTTSFESSATDSTNGLEVTSIQPSVSHHRMLALRNDSGYRSLESAVVPVSGSTKTAANARISLSEDDLIDPQSTDAACQCKSQVLHDEMCERQKPIVFARCTRYGMKVRSASTSAPHSSSQSLGWKHQQRLHQHHSHQSLTRDYSIDERTDALFREFSRCDPVFDSSCMKNVGGGSRPELQTTGLGHRSRWINQHQRHDAQHHYQHRFISSDASESLLQHCSLKE</sequence>
<evidence type="ECO:0000313" key="3">
    <source>
        <dbReference type="Proteomes" id="UP000076858"/>
    </source>
</evidence>
<evidence type="ECO:0000256" key="1">
    <source>
        <dbReference type="SAM" id="MobiDB-lite"/>
    </source>
</evidence>
<dbReference type="GO" id="GO:0045955">
    <property type="term" value="P:negative regulation of calcium ion-dependent exocytosis"/>
    <property type="evidence" value="ECO:0007669"/>
    <property type="project" value="TreeGrafter"/>
</dbReference>
<dbReference type="OrthoDB" id="6247020at2759"/>
<feature type="region of interest" description="Disordered" evidence="1">
    <location>
        <begin position="476"/>
        <end position="515"/>
    </location>
</feature>
<feature type="region of interest" description="Disordered" evidence="1">
    <location>
        <begin position="536"/>
        <end position="564"/>
    </location>
</feature>
<feature type="compositionally biased region" description="Polar residues" evidence="1">
    <location>
        <begin position="699"/>
        <end position="718"/>
    </location>
</feature>
<evidence type="ECO:0000313" key="2">
    <source>
        <dbReference type="EMBL" id="KZS07457.1"/>
    </source>
</evidence>
<feature type="compositionally biased region" description="Polar residues" evidence="1">
    <location>
        <begin position="274"/>
        <end position="296"/>
    </location>
</feature>
<feature type="region of interest" description="Disordered" evidence="1">
    <location>
        <begin position="51"/>
        <end position="80"/>
    </location>
</feature>
<dbReference type="GO" id="GO:0030141">
    <property type="term" value="C:secretory granule"/>
    <property type="evidence" value="ECO:0007669"/>
    <property type="project" value="TreeGrafter"/>
</dbReference>
<feature type="compositionally biased region" description="Basic residues" evidence="1">
    <location>
        <begin position="884"/>
        <end position="894"/>
    </location>
</feature>
<dbReference type="AlphaFoldDB" id="A0A164Q5S2"/>
<feature type="compositionally biased region" description="Polar residues" evidence="1">
    <location>
        <begin position="727"/>
        <end position="772"/>
    </location>
</feature>
<dbReference type="GO" id="GO:0044325">
    <property type="term" value="F:transmembrane transporter binding"/>
    <property type="evidence" value="ECO:0007669"/>
    <property type="project" value="InterPro"/>
</dbReference>
<feature type="region of interest" description="Disordered" evidence="1">
    <location>
        <begin position="274"/>
        <end position="343"/>
    </location>
</feature>
<feature type="region of interest" description="Disordered" evidence="1">
    <location>
        <begin position="667"/>
        <end position="772"/>
    </location>
</feature>
<comment type="caution">
    <text evidence="2">The sequence shown here is derived from an EMBL/GenBank/DDBJ whole genome shotgun (WGS) entry which is preliminary data.</text>
</comment>
<protein>
    <submittedName>
        <fullName evidence="2">Uncharacterized protein</fullName>
    </submittedName>
</protein>
<name>A0A164Q5S2_9CRUS</name>
<feature type="compositionally biased region" description="Low complexity" evidence="1">
    <location>
        <begin position="869"/>
        <end position="879"/>
    </location>
</feature>
<dbReference type="PANTHER" id="PTHR28597">
    <property type="entry name" value="VOLTAGE-DEPENDENT CALCIUM CHANNEL BETA SUBUNIT-ASSOCIATED REGULATORY PROTEIN"/>
    <property type="match status" value="1"/>
</dbReference>
<feature type="compositionally biased region" description="Polar residues" evidence="1">
    <location>
        <begin position="555"/>
        <end position="564"/>
    </location>
</feature>
<reference evidence="2 3" key="1">
    <citation type="submission" date="2016-03" db="EMBL/GenBank/DDBJ databases">
        <title>EvidentialGene: Evidence-directed Construction of Genes on Genomes.</title>
        <authorList>
            <person name="Gilbert D.G."/>
            <person name="Choi J.-H."/>
            <person name="Mockaitis K."/>
            <person name="Colbourne J."/>
            <person name="Pfrender M."/>
        </authorList>
    </citation>
    <scope>NUCLEOTIDE SEQUENCE [LARGE SCALE GENOMIC DNA]</scope>
    <source>
        <strain evidence="2 3">Xinb3</strain>
        <tissue evidence="2">Complete organism</tissue>
    </source>
</reference>